<sequence>MSAQMQTQTKAIVTVAEMARMVGLSRARFYQLIGSAFPAPERDAETGRPFYVEVVQKVCLEVRRRNCGVDGKPILFYARRGGAPTAPTKRRESKPQEKVKNKYTTIVDAMKGLGLVGVTDQQVSAAVAKLFPTGIAQVDEAEVIRSVFVQIQRQNSTDNLGR</sequence>
<reference evidence="1 2" key="1">
    <citation type="submission" date="2019-02" db="EMBL/GenBank/DDBJ databases">
        <title>Deep-cultivation of Planctomycetes and their phenomic and genomic characterization uncovers novel biology.</title>
        <authorList>
            <person name="Wiegand S."/>
            <person name="Jogler M."/>
            <person name="Boedeker C."/>
            <person name="Pinto D."/>
            <person name="Vollmers J."/>
            <person name="Rivas-Marin E."/>
            <person name="Kohn T."/>
            <person name="Peeters S.H."/>
            <person name="Heuer A."/>
            <person name="Rast P."/>
            <person name="Oberbeckmann S."/>
            <person name="Bunk B."/>
            <person name="Jeske O."/>
            <person name="Meyerdierks A."/>
            <person name="Storesund J.E."/>
            <person name="Kallscheuer N."/>
            <person name="Luecker S."/>
            <person name="Lage O.M."/>
            <person name="Pohl T."/>
            <person name="Merkel B.J."/>
            <person name="Hornburger P."/>
            <person name="Mueller R.-W."/>
            <person name="Bruemmer F."/>
            <person name="Labrenz M."/>
            <person name="Spormann A.M."/>
            <person name="Op den Camp H."/>
            <person name="Overmann J."/>
            <person name="Amann R."/>
            <person name="Jetten M.S.M."/>
            <person name="Mascher T."/>
            <person name="Medema M.H."/>
            <person name="Devos D.P."/>
            <person name="Kaster A.-K."/>
            <person name="Ovreas L."/>
            <person name="Rohde M."/>
            <person name="Galperin M.Y."/>
            <person name="Jogler C."/>
        </authorList>
    </citation>
    <scope>NUCLEOTIDE SEQUENCE [LARGE SCALE GENOMIC DNA]</scope>
    <source>
        <strain evidence="1 2">ETA_A8</strain>
    </source>
</reference>
<dbReference type="AlphaFoldDB" id="A0A517Y6Q8"/>
<name>A0A517Y6Q8_9BACT</name>
<evidence type="ECO:0000313" key="2">
    <source>
        <dbReference type="Proteomes" id="UP000315017"/>
    </source>
</evidence>
<dbReference type="Proteomes" id="UP000315017">
    <property type="component" value="Chromosome"/>
</dbReference>
<organism evidence="1 2">
    <name type="scientific">Anatilimnocola aggregata</name>
    <dbReference type="NCBI Taxonomy" id="2528021"/>
    <lineage>
        <taxon>Bacteria</taxon>
        <taxon>Pseudomonadati</taxon>
        <taxon>Planctomycetota</taxon>
        <taxon>Planctomycetia</taxon>
        <taxon>Pirellulales</taxon>
        <taxon>Pirellulaceae</taxon>
        <taxon>Anatilimnocola</taxon>
    </lineage>
</organism>
<accession>A0A517Y6Q8</accession>
<keyword evidence="2" id="KW-1185">Reference proteome</keyword>
<proteinExistence type="predicted"/>
<evidence type="ECO:0000313" key="1">
    <source>
        <dbReference type="EMBL" id="QDU25822.1"/>
    </source>
</evidence>
<gene>
    <name evidence="1" type="ORF">ETAA8_08940</name>
</gene>
<protein>
    <submittedName>
        <fullName evidence="1">Uncharacterized protein</fullName>
    </submittedName>
</protein>
<dbReference type="EMBL" id="CP036274">
    <property type="protein sequence ID" value="QDU25822.1"/>
    <property type="molecule type" value="Genomic_DNA"/>
</dbReference>
<dbReference type="KEGG" id="aagg:ETAA8_08940"/>